<evidence type="ECO:0000256" key="3">
    <source>
        <dbReference type="ARBA" id="ARBA00022692"/>
    </source>
</evidence>
<dbReference type="PANTHER" id="PTHR35007:SF2">
    <property type="entry name" value="PILUS ASSEMBLE PROTEIN"/>
    <property type="match status" value="1"/>
</dbReference>
<feature type="transmembrane region" description="Helical" evidence="6">
    <location>
        <begin position="6"/>
        <end position="25"/>
    </location>
</feature>
<dbReference type="GO" id="GO:0005886">
    <property type="term" value="C:plasma membrane"/>
    <property type="evidence" value="ECO:0007669"/>
    <property type="project" value="UniProtKB-SubCell"/>
</dbReference>
<dbReference type="KEGG" id="bacg:D2962_02855"/>
<accession>A0A3G2R2I9</accession>
<comment type="subcellular location">
    <subcellularLocation>
        <location evidence="1">Cell membrane</location>
        <topology evidence="1">Multi-pass membrane protein</topology>
    </subcellularLocation>
</comment>
<keyword evidence="2" id="KW-1003">Cell membrane</keyword>
<evidence type="ECO:0000256" key="6">
    <source>
        <dbReference type="SAM" id="Phobius"/>
    </source>
</evidence>
<keyword evidence="3 6" id="KW-0812">Transmembrane</keyword>
<feature type="transmembrane region" description="Helical" evidence="6">
    <location>
        <begin position="278"/>
        <end position="299"/>
    </location>
</feature>
<keyword evidence="4 6" id="KW-1133">Transmembrane helix</keyword>
<evidence type="ECO:0000313" key="9">
    <source>
        <dbReference type="Proteomes" id="UP000280960"/>
    </source>
</evidence>
<evidence type="ECO:0000256" key="5">
    <source>
        <dbReference type="ARBA" id="ARBA00023136"/>
    </source>
</evidence>
<organism evidence="8 9">
    <name type="scientific">Biomaibacter acetigenes</name>
    <dbReference type="NCBI Taxonomy" id="2316383"/>
    <lineage>
        <taxon>Bacteria</taxon>
        <taxon>Bacillati</taxon>
        <taxon>Bacillota</taxon>
        <taxon>Clostridia</taxon>
        <taxon>Thermosediminibacterales</taxon>
        <taxon>Tepidanaerobacteraceae</taxon>
        <taxon>Biomaibacter</taxon>
    </lineage>
</organism>
<proteinExistence type="predicted"/>
<protein>
    <submittedName>
        <fullName evidence="8">Type II secretion system F family protein</fullName>
    </submittedName>
</protein>
<dbReference type="EMBL" id="CP033169">
    <property type="protein sequence ID" value="AYO29683.1"/>
    <property type="molecule type" value="Genomic_DNA"/>
</dbReference>
<feature type="transmembrane region" description="Helical" evidence="6">
    <location>
        <begin position="127"/>
        <end position="150"/>
    </location>
</feature>
<reference evidence="8 9" key="1">
    <citation type="submission" date="2018-10" db="EMBL/GenBank/DDBJ databases">
        <authorList>
            <person name="Zhang X."/>
        </authorList>
    </citation>
    <scope>NUCLEOTIDE SEQUENCE [LARGE SCALE GENOMIC DNA]</scope>
    <source>
        <strain evidence="8 9">SK-G1</strain>
    </source>
</reference>
<evidence type="ECO:0000313" key="8">
    <source>
        <dbReference type="EMBL" id="AYO29683.1"/>
    </source>
</evidence>
<evidence type="ECO:0000256" key="1">
    <source>
        <dbReference type="ARBA" id="ARBA00004651"/>
    </source>
</evidence>
<evidence type="ECO:0000256" key="4">
    <source>
        <dbReference type="ARBA" id="ARBA00022989"/>
    </source>
</evidence>
<feature type="transmembrane region" description="Helical" evidence="6">
    <location>
        <begin position="103"/>
        <end position="121"/>
    </location>
</feature>
<dbReference type="Proteomes" id="UP000280960">
    <property type="component" value="Chromosome"/>
</dbReference>
<keyword evidence="5 6" id="KW-0472">Membrane</keyword>
<gene>
    <name evidence="8" type="ORF">D2962_02855</name>
</gene>
<keyword evidence="9" id="KW-1185">Reference proteome</keyword>
<dbReference type="RefSeq" id="WP_122014068.1">
    <property type="nucleotide sequence ID" value="NZ_CP033169.1"/>
</dbReference>
<feature type="domain" description="Type II secretion system protein GspF" evidence="7">
    <location>
        <begin position="169"/>
        <end position="294"/>
    </location>
</feature>
<dbReference type="InterPro" id="IPR018076">
    <property type="entry name" value="T2SS_GspF_dom"/>
</dbReference>
<sequence length="307" mass="33988">MALILVLIGVFGSAFTITMLLYRWVFGESIRMSKRVTEVVGSATIPIRQQELSFPLFQRFIKPILTGTTGALARYMPAAGTETLEKRLLEAGRPWNLSPRELLAVKYVLSGMGALILIELWKLLGQSAIQSAVMAFAGCIAGWMLPDVVINYKIRQRKGQVEKNLPDVLDLITVCVEAGLGFDAALAKVVEKSGGVLADELYQVLQEIRMGKPRREALHEMAERVAVDDLSNFVGSIIMAEQLGVSIGNVLRLQSKESRQKRRQHVEETAMKAPVKMLIPMVMFIFPAVFIVLLGPAAIQIMRVFGF</sequence>
<dbReference type="AlphaFoldDB" id="A0A3G2R2I9"/>
<dbReference type="PANTHER" id="PTHR35007">
    <property type="entry name" value="INTEGRAL MEMBRANE PROTEIN-RELATED"/>
    <property type="match status" value="1"/>
</dbReference>
<name>A0A3G2R2I9_9FIRM</name>
<evidence type="ECO:0000256" key="2">
    <source>
        <dbReference type="ARBA" id="ARBA00022475"/>
    </source>
</evidence>
<evidence type="ECO:0000259" key="7">
    <source>
        <dbReference type="Pfam" id="PF00482"/>
    </source>
</evidence>
<dbReference type="Pfam" id="PF00482">
    <property type="entry name" value="T2SSF"/>
    <property type="match status" value="1"/>
</dbReference>